<dbReference type="EMBL" id="HBUE01081995">
    <property type="protein sequence ID" value="CAG6477988.1"/>
    <property type="molecule type" value="Transcribed_RNA"/>
</dbReference>
<accession>A0A8D8FPK3</accession>
<proteinExistence type="predicted"/>
<organism evidence="1">
    <name type="scientific">Culex pipiens</name>
    <name type="common">House mosquito</name>
    <dbReference type="NCBI Taxonomy" id="7175"/>
    <lineage>
        <taxon>Eukaryota</taxon>
        <taxon>Metazoa</taxon>
        <taxon>Ecdysozoa</taxon>
        <taxon>Arthropoda</taxon>
        <taxon>Hexapoda</taxon>
        <taxon>Insecta</taxon>
        <taxon>Pterygota</taxon>
        <taxon>Neoptera</taxon>
        <taxon>Endopterygota</taxon>
        <taxon>Diptera</taxon>
        <taxon>Nematocera</taxon>
        <taxon>Culicoidea</taxon>
        <taxon>Culicidae</taxon>
        <taxon>Culicinae</taxon>
        <taxon>Culicini</taxon>
        <taxon>Culex</taxon>
        <taxon>Culex</taxon>
    </lineage>
</organism>
<evidence type="ECO:0000313" key="1">
    <source>
        <dbReference type="EMBL" id="CAG6477988.1"/>
    </source>
</evidence>
<reference evidence="1" key="1">
    <citation type="submission" date="2021-05" db="EMBL/GenBank/DDBJ databases">
        <authorList>
            <person name="Alioto T."/>
            <person name="Alioto T."/>
            <person name="Gomez Garrido J."/>
        </authorList>
    </citation>
    <scope>NUCLEOTIDE SEQUENCE</scope>
</reference>
<dbReference type="AlphaFoldDB" id="A0A8D8FPK3"/>
<sequence length="104" mass="11415">MFFTRKWAGVSADRSLGSSDRRVRGREFIQPSIAVSTVVNSSKDSSEFPSCRTRCFLATLTAASQRPPKLGARGGIRCHWMPSSARCLAILSLSGPGCSIWYSW</sequence>
<name>A0A8D8FPK3_CULPI</name>
<protein>
    <submittedName>
        <fullName evidence="1">(northern house mosquito) hypothetical protein</fullName>
    </submittedName>
</protein>